<sequence length="67" mass="7910">MGFFNYLEAMLMLAVRKVDGYEDIDERHRQQRALLKRKTMESRTARRIEKKKNRNPACAGVVRDIQG</sequence>
<keyword evidence="2" id="KW-1185">Reference proteome</keyword>
<dbReference type="RefSeq" id="WP_231463011.1">
    <property type="nucleotide sequence ID" value="NZ_JAJOHW010000089.1"/>
</dbReference>
<evidence type="ECO:0000313" key="2">
    <source>
        <dbReference type="Proteomes" id="UP001595999"/>
    </source>
</evidence>
<reference evidence="2" key="1">
    <citation type="journal article" date="2019" name="Int. J. Syst. Evol. Microbiol.">
        <title>The Global Catalogue of Microorganisms (GCM) 10K type strain sequencing project: providing services to taxonomists for standard genome sequencing and annotation.</title>
        <authorList>
            <consortium name="The Broad Institute Genomics Platform"/>
            <consortium name="The Broad Institute Genome Sequencing Center for Infectious Disease"/>
            <person name="Wu L."/>
            <person name="Ma J."/>
        </authorList>
    </citation>
    <scope>NUCLEOTIDE SEQUENCE [LARGE SCALE GENOMIC DNA]</scope>
    <source>
        <strain evidence="2">CGMCC 4.7608</strain>
    </source>
</reference>
<accession>A0ABV8ZVR5</accession>
<protein>
    <submittedName>
        <fullName evidence="1">Uncharacterized protein</fullName>
    </submittedName>
</protein>
<dbReference type="EMBL" id="JBHSEK010000017">
    <property type="protein sequence ID" value="MFC4491782.1"/>
    <property type="molecule type" value="Genomic_DNA"/>
</dbReference>
<name>A0ABV8ZVR5_9NEIS</name>
<proteinExistence type="predicted"/>
<dbReference type="Proteomes" id="UP001595999">
    <property type="component" value="Unassembled WGS sequence"/>
</dbReference>
<organism evidence="1 2">
    <name type="scientific">Chromobacterium aquaticum</name>
    <dbReference type="NCBI Taxonomy" id="467180"/>
    <lineage>
        <taxon>Bacteria</taxon>
        <taxon>Pseudomonadati</taxon>
        <taxon>Pseudomonadota</taxon>
        <taxon>Betaproteobacteria</taxon>
        <taxon>Neisseriales</taxon>
        <taxon>Chromobacteriaceae</taxon>
        <taxon>Chromobacterium</taxon>
    </lineage>
</organism>
<gene>
    <name evidence="1" type="ORF">ACFO0R_19400</name>
</gene>
<evidence type="ECO:0000313" key="1">
    <source>
        <dbReference type="EMBL" id="MFC4491782.1"/>
    </source>
</evidence>
<comment type="caution">
    <text evidence="1">The sequence shown here is derived from an EMBL/GenBank/DDBJ whole genome shotgun (WGS) entry which is preliminary data.</text>
</comment>